<keyword evidence="6" id="KW-0811">Translocation</keyword>
<feature type="region of interest" description="Disordered" evidence="8">
    <location>
        <begin position="272"/>
        <end position="311"/>
    </location>
</feature>
<feature type="compositionally biased region" description="Low complexity" evidence="8">
    <location>
        <begin position="291"/>
        <end position="311"/>
    </location>
</feature>
<dbReference type="Pfam" id="PF02416">
    <property type="entry name" value="TatA_B_E"/>
    <property type="match status" value="1"/>
</dbReference>
<comment type="subcellular location">
    <subcellularLocation>
        <location evidence="1">Membrane</location>
        <topology evidence="1">Single-pass membrane protein</topology>
    </subcellularLocation>
</comment>
<dbReference type="InterPro" id="IPR003369">
    <property type="entry name" value="TatA/B/E"/>
</dbReference>
<keyword evidence="7" id="KW-0472">Membrane</keyword>
<sequence>MLSFISVSGVLGCSSSTAIHSSNWIRSSGNISSKACISPNSLSNSSSKIGLIPLRRSGKHPSKSGVAGLQSMMGGGFLGVGPMELAVVFTLGWIVLGPKELLNVARQAGKAIGSLKSIAFNARDNIQSIINADDIQEEFNKIVQSVSAPMNSAGTTTTANEKLESNSAKKDVSTVEKKDQDQSETAFQSISSSALLNSESNASTSDSIGGDYETSRFAEQLRRMNDPNQVSPFEPHKTGVPSTEISSSDLELSEELDLDELERRYELRRQMILNSSANPSQNITHDTSTLNKSQKYSESSSSSKTNSSEQQ</sequence>
<feature type="compositionally biased region" description="Polar residues" evidence="8">
    <location>
        <begin position="272"/>
        <end position="290"/>
    </location>
</feature>
<keyword evidence="5" id="KW-1133">Transmembrane helix</keyword>
<feature type="compositionally biased region" description="Basic and acidic residues" evidence="8">
    <location>
        <begin position="161"/>
        <end position="181"/>
    </location>
</feature>
<dbReference type="AlphaFoldDB" id="A0A7S1ES57"/>
<proteinExistence type="predicted"/>
<evidence type="ECO:0000256" key="3">
    <source>
        <dbReference type="ARBA" id="ARBA00022692"/>
    </source>
</evidence>
<feature type="compositionally biased region" description="Polar residues" evidence="8">
    <location>
        <begin position="150"/>
        <end position="160"/>
    </location>
</feature>
<name>A0A7S1ES57_9RHOD</name>
<feature type="region of interest" description="Disordered" evidence="8">
    <location>
        <begin position="150"/>
        <end position="211"/>
    </location>
</feature>
<dbReference type="EMBL" id="HBFP01007580">
    <property type="protein sequence ID" value="CAD8821049.1"/>
    <property type="molecule type" value="Transcribed_RNA"/>
</dbReference>
<feature type="region of interest" description="Disordered" evidence="8">
    <location>
        <begin position="225"/>
        <end position="253"/>
    </location>
</feature>
<dbReference type="Gene3D" id="1.20.5.3310">
    <property type="match status" value="1"/>
</dbReference>
<gene>
    <name evidence="9" type="ORF">TOLI1172_LOCUS5444</name>
</gene>
<evidence type="ECO:0000256" key="2">
    <source>
        <dbReference type="ARBA" id="ARBA00022448"/>
    </source>
</evidence>
<evidence type="ECO:0000256" key="4">
    <source>
        <dbReference type="ARBA" id="ARBA00022927"/>
    </source>
</evidence>
<evidence type="ECO:0000256" key="5">
    <source>
        <dbReference type="ARBA" id="ARBA00022989"/>
    </source>
</evidence>
<evidence type="ECO:0000256" key="7">
    <source>
        <dbReference type="ARBA" id="ARBA00023136"/>
    </source>
</evidence>
<protein>
    <submittedName>
        <fullName evidence="9">Uncharacterized protein</fullName>
    </submittedName>
</protein>
<organism evidence="9">
    <name type="scientific">Timspurckia oligopyrenoides</name>
    <dbReference type="NCBI Taxonomy" id="708627"/>
    <lineage>
        <taxon>Eukaryota</taxon>
        <taxon>Rhodophyta</taxon>
        <taxon>Bangiophyceae</taxon>
        <taxon>Porphyridiales</taxon>
        <taxon>Porphyridiaceae</taxon>
        <taxon>Timspurckia</taxon>
    </lineage>
</organism>
<evidence type="ECO:0000256" key="1">
    <source>
        <dbReference type="ARBA" id="ARBA00004167"/>
    </source>
</evidence>
<reference evidence="9" key="1">
    <citation type="submission" date="2021-01" db="EMBL/GenBank/DDBJ databases">
        <authorList>
            <person name="Corre E."/>
            <person name="Pelletier E."/>
            <person name="Niang G."/>
            <person name="Scheremetjew M."/>
            <person name="Finn R."/>
            <person name="Kale V."/>
            <person name="Holt S."/>
            <person name="Cochrane G."/>
            <person name="Meng A."/>
            <person name="Brown T."/>
            <person name="Cohen L."/>
        </authorList>
    </citation>
    <scope>NUCLEOTIDE SEQUENCE</scope>
    <source>
        <strain evidence="9">CCMP3278</strain>
    </source>
</reference>
<evidence type="ECO:0000256" key="6">
    <source>
        <dbReference type="ARBA" id="ARBA00023010"/>
    </source>
</evidence>
<feature type="compositionally biased region" description="Low complexity" evidence="8">
    <location>
        <begin position="189"/>
        <end position="205"/>
    </location>
</feature>
<accession>A0A7S1ES57</accession>
<keyword evidence="4" id="KW-0653">Protein transport</keyword>
<evidence type="ECO:0000256" key="8">
    <source>
        <dbReference type="SAM" id="MobiDB-lite"/>
    </source>
</evidence>
<keyword evidence="2" id="KW-0813">Transport</keyword>
<evidence type="ECO:0000313" key="9">
    <source>
        <dbReference type="EMBL" id="CAD8821049.1"/>
    </source>
</evidence>
<keyword evidence="3" id="KW-0812">Transmembrane</keyword>